<feature type="domain" description="Bulb-type lectin" evidence="2">
    <location>
        <begin position="87"/>
        <end position="203"/>
    </location>
</feature>
<dbReference type="RefSeq" id="XP_065662034.1">
    <property type="nucleotide sequence ID" value="XM_065805962.1"/>
</dbReference>
<keyword evidence="1" id="KW-0732">Signal</keyword>
<feature type="signal peptide" evidence="1">
    <location>
        <begin position="1"/>
        <end position="18"/>
    </location>
</feature>
<evidence type="ECO:0000256" key="1">
    <source>
        <dbReference type="SAM" id="SignalP"/>
    </source>
</evidence>
<dbReference type="GeneID" id="136084842"/>
<keyword evidence="3" id="KW-1185">Reference proteome</keyword>
<sequence length="206" mass="22892">MKYSVGFLFVTLFSFSIGQNLGEWSSFSNCSISTRTRTCTPAHKCKGVQLVQSIPCANYCPGLWSLSVKNSTAVKRNVQFVPNVNRGNTLRDGQTLYVGNYLSSGNGYFAVMQVDGNFVIYVTQQWVPINALWASGTTNKGTHPRKAVMQNDGNFVIYDVYNRALWASGTGRKGLKPHRLVMQTDGNLVIYDGDNRPTWATRTNRG</sequence>
<dbReference type="CDD" id="cd00028">
    <property type="entry name" value="B_lectin"/>
    <property type="match status" value="1"/>
</dbReference>
<dbReference type="InterPro" id="IPR036426">
    <property type="entry name" value="Bulb-type_lectin_dom_sf"/>
</dbReference>
<gene>
    <name evidence="4" type="primary">LOC136084842</name>
</gene>
<name>A0ABM4CJU2_HYDVU</name>
<proteinExistence type="predicted"/>
<dbReference type="SMART" id="SM00108">
    <property type="entry name" value="B_lectin"/>
    <property type="match status" value="1"/>
</dbReference>
<feature type="chain" id="PRO_5046885738" evidence="1">
    <location>
        <begin position="19"/>
        <end position="206"/>
    </location>
</feature>
<accession>A0ABM4CJU2</accession>
<protein>
    <submittedName>
        <fullName evidence="4">Uncharacterized protein LOC136084842</fullName>
    </submittedName>
</protein>
<evidence type="ECO:0000259" key="2">
    <source>
        <dbReference type="PROSITE" id="PS50927"/>
    </source>
</evidence>
<dbReference type="InterPro" id="IPR001480">
    <property type="entry name" value="Bulb-type_lectin_dom"/>
</dbReference>
<dbReference type="PROSITE" id="PS50927">
    <property type="entry name" value="BULB_LECTIN"/>
    <property type="match status" value="1"/>
</dbReference>
<evidence type="ECO:0000313" key="3">
    <source>
        <dbReference type="Proteomes" id="UP001652625"/>
    </source>
</evidence>
<evidence type="ECO:0000313" key="4">
    <source>
        <dbReference type="RefSeq" id="XP_065662034.1"/>
    </source>
</evidence>
<reference evidence="4" key="1">
    <citation type="submission" date="2025-08" db="UniProtKB">
        <authorList>
            <consortium name="RefSeq"/>
        </authorList>
    </citation>
    <scope>IDENTIFICATION</scope>
</reference>
<dbReference type="Proteomes" id="UP001652625">
    <property type="component" value="Chromosome 09"/>
</dbReference>
<organism evidence="3 4">
    <name type="scientific">Hydra vulgaris</name>
    <name type="common">Hydra</name>
    <name type="synonym">Hydra attenuata</name>
    <dbReference type="NCBI Taxonomy" id="6087"/>
    <lineage>
        <taxon>Eukaryota</taxon>
        <taxon>Metazoa</taxon>
        <taxon>Cnidaria</taxon>
        <taxon>Hydrozoa</taxon>
        <taxon>Hydroidolina</taxon>
        <taxon>Anthoathecata</taxon>
        <taxon>Aplanulata</taxon>
        <taxon>Hydridae</taxon>
        <taxon>Hydra</taxon>
    </lineage>
</organism>
<dbReference type="Gene3D" id="2.90.10.10">
    <property type="entry name" value="Bulb-type lectin domain"/>
    <property type="match status" value="3"/>
</dbReference>
<dbReference type="SUPFAM" id="SSF51110">
    <property type="entry name" value="alpha-D-mannose-specific plant lectins"/>
    <property type="match status" value="2"/>
</dbReference>